<keyword evidence="3" id="KW-0227">DNA damage</keyword>
<evidence type="ECO:0000256" key="12">
    <source>
        <dbReference type="ARBA" id="ARBA00034808"/>
    </source>
</evidence>
<dbReference type="Pfam" id="PF00580">
    <property type="entry name" value="UvrD-helicase"/>
    <property type="match status" value="1"/>
</dbReference>
<dbReference type="PROSITE" id="PS51198">
    <property type="entry name" value="UVRD_HELICASE_ATP_BIND"/>
    <property type="match status" value="1"/>
</dbReference>
<accession>A0A419SKG5</accession>
<evidence type="ECO:0000256" key="6">
    <source>
        <dbReference type="ARBA" id="ARBA00022839"/>
    </source>
</evidence>
<feature type="coiled-coil region" evidence="15">
    <location>
        <begin position="222"/>
        <end position="249"/>
    </location>
</feature>
<dbReference type="SUPFAM" id="SSF52540">
    <property type="entry name" value="P-loop containing nucleoside triphosphate hydrolases"/>
    <property type="match status" value="1"/>
</dbReference>
<keyword evidence="19" id="KW-1185">Reference proteome</keyword>
<comment type="catalytic activity">
    <reaction evidence="11">
        <text>Couples ATP hydrolysis with the unwinding of duplex DNA by translocating in the 3'-5' direction.</text>
        <dbReference type="EC" id="5.6.2.4"/>
    </reaction>
</comment>
<proteinExistence type="predicted"/>
<dbReference type="RefSeq" id="WP_120189762.1">
    <property type="nucleotide sequence ID" value="NZ_MCHY01000008.1"/>
</dbReference>
<reference evidence="18 19" key="1">
    <citation type="submission" date="2016-08" db="EMBL/GenBank/DDBJ databases">
        <title>Novel Firmicute Genomes.</title>
        <authorList>
            <person name="Poppleton D.I."/>
            <person name="Gribaldo S."/>
        </authorList>
    </citation>
    <scope>NUCLEOTIDE SEQUENCE [LARGE SCALE GENOMIC DNA]</scope>
    <source>
        <strain evidence="18 19">RAOx-1</strain>
    </source>
</reference>
<evidence type="ECO:0000256" key="3">
    <source>
        <dbReference type="ARBA" id="ARBA00022763"/>
    </source>
</evidence>
<keyword evidence="7 14" id="KW-0067">ATP-binding</keyword>
<dbReference type="InterPro" id="IPR038726">
    <property type="entry name" value="PDDEXK_AddAB-type"/>
</dbReference>
<dbReference type="SUPFAM" id="SSF52980">
    <property type="entry name" value="Restriction endonuclease-like"/>
    <property type="match status" value="1"/>
</dbReference>
<comment type="caution">
    <text evidence="18">The sequence shown here is derived from an EMBL/GenBank/DDBJ whole genome shotgun (WGS) entry which is preliminary data.</text>
</comment>
<evidence type="ECO:0000256" key="7">
    <source>
        <dbReference type="ARBA" id="ARBA00022840"/>
    </source>
</evidence>
<dbReference type="GO" id="GO:0033202">
    <property type="term" value="C:DNA helicase complex"/>
    <property type="evidence" value="ECO:0007669"/>
    <property type="project" value="TreeGrafter"/>
</dbReference>
<keyword evidence="1" id="KW-0540">Nuclease</keyword>
<dbReference type="Gene3D" id="1.10.486.10">
    <property type="entry name" value="PCRA, domain 4"/>
    <property type="match status" value="1"/>
</dbReference>
<sequence>MSARIKIDRNPEPMGAQVEAITNLEQNLIISAGAGSGKTWVLTERYLEILSRGYSPAQIVAITFTRKAAGEMKGRIRQAIQKMAREAKQLEEQRYWEQCEREFKQSIITTIDGFCSELLRTHPLEAGLSPQFQVFDSIEADLIKSDIYTQTIRQLLDREPVADEFVMLYQELSSIQAIVSHALALDHQLKTYYKTPQDIREETIAAIDGCRAEFQRCSEALLVEIDGLLEELKEEVVNAKQKRAYMDDIIDWIRRYDALRESLAVCDGEADDTLYEGLVDLHWNRWRAPGRGAIAELTRTLRQEKLNKLFACILPARYRRVVDALLTLVDQAEQRYAAYKQREQAVDFHDIEIATARLLERYPEICERWQKRISFLMIDEFQDTNELQKSIFDRLSDLGQKMRLFVVGDGKQSIYRFRGADIEVFYDVEQEIVEQKGLKLSLSRNFRSQHGVIEYINSLFEHAMQRTEESPAFVTRYEQLEAHRVTEKEEPHIEFLCTTRKDGTDAEASPEDEDELTGVEEQADLIARRIKQMVNTEEPLVWREAERGQGERPTPVSYGDVAVLLATRSKMHLYEFAFQEYDIPYVVIGGRQYYEKQEILDLLNLLRMLQNEDDEVSLLAFLRSPFAQLTDETLFWLTRNNTPLRHGFHRCEQKPEAMEGDQWKRVLAARERVTRWRRQKGWQTAAELLEGIIKETGYRMMLSGDKHGDQQVANVDKFTQLIQRLVDEKGYPLYDIVQHFNRLQEEEIQEEEASVVSDHGNAVVIMSVHASKGLEFSVVFIPELEKDQLRKGGQATRFFYNPRYGAGLRLKELGSGKGADGPGHGMIKKMKEDEEEREKQEGIRLLYVAMTRAKDHLVLFATEWSARRKPSFSWLGLFMEHLGWSELADRESVETEDWRLSVLNEQQIPVYPKKSERRSRLEAWLERSEPITNRHLPEFPLMPQPDQAYRWLANKPGAHLPRLSASAFMQYESCQRKFYLQYIAGIYDLDELLGARIHPTSQETKTEQSLSGAERGALVHHLLEVQTGADFMESDHEERWRQAVVTMLERQVDAAKAYEEIRPYLQAYQSFMTRQSNAEYETEKSLTYLWDGHPIYGQLDRIVYHPDGEITIVDFKTNRIQGSVASAAEPYHLQGYLYVELAEKALQRKVKAMTFVFLEQDKEYDLPLDERNRIVYRQKIDTLLSELRMKTEQADYVCCGQSGCVCRYTNESLLER</sequence>
<evidence type="ECO:0000256" key="4">
    <source>
        <dbReference type="ARBA" id="ARBA00022801"/>
    </source>
</evidence>
<protein>
    <recommendedName>
        <fullName evidence="12">DNA 3'-5' helicase</fullName>
        <ecNumber evidence="12">5.6.2.4</ecNumber>
    </recommendedName>
</protein>
<evidence type="ECO:0000256" key="1">
    <source>
        <dbReference type="ARBA" id="ARBA00022722"/>
    </source>
</evidence>
<keyword evidence="2 14" id="KW-0547">Nucleotide-binding</keyword>
<evidence type="ECO:0000259" key="17">
    <source>
        <dbReference type="PROSITE" id="PS51217"/>
    </source>
</evidence>
<dbReference type="Pfam" id="PF13361">
    <property type="entry name" value="UvrD_C"/>
    <property type="match status" value="1"/>
</dbReference>
<keyword evidence="5 14" id="KW-0347">Helicase</keyword>
<dbReference type="InterPro" id="IPR014017">
    <property type="entry name" value="DNA_helicase_UvrD-like_C"/>
</dbReference>
<dbReference type="GO" id="GO:0043138">
    <property type="term" value="F:3'-5' DNA helicase activity"/>
    <property type="evidence" value="ECO:0007669"/>
    <property type="project" value="UniProtKB-EC"/>
</dbReference>
<dbReference type="GO" id="GO:0003677">
    <property type="term" value="F:DNA binding"/>
    <property type="evidence" value="ECO:0007669"/>
    <property type="project" value="UniProtKB-KW"/>
</dbReference>
<name>A0A419SKG5_9BACL</name>
<dbReference type="EMBL" id="MCHY01000008">
    <property type="protein sequence ID" value="RKD24465.1"/>
    <property type="molecule type" value="Genomic_DNA"/>
</dbReference>
<evidence type="ECO:0000256" key="8">
    <source>
        <dbReference type="ARBA" id="ARBA00023125"/>
    </source>
</evidence>
<dbReference type="OrthoDB" id="9810135at2"/>
<evidence type="ECO:0000256" key="10">
    <source>
        <dbReference type="ARBA" id="ARBA00023235"/>
    </source>
</evidence>
<dbReference type="Gene3D" id="3.90.320.10">
    <property type="match status" value="1"/>
</dbReference>
<evidence type="ECO:0000256" key="15">
    <source>
        <dbReference type="SAM" id="Coils"/>
    </source>
</evidence>
<keyword evidence="9" id="KW-0234">DNA repair</keyword>
<comment type="catalytic activity">
    <reaction evidence="13">
        <text>ATP + H2O = ADP + phosphate + H(+)</text>
        <dbReference type="Rhea" id="RHEA:13065"/>
        <dbReference type="ChEBI" id="CHEBI:15377"/>
        <dbReference type="ChEBI" id="CHEBI:15378"/>
        <dbReference type="ChEBI" id="CHEBI:30616"/>
        <dbReference type="ChEBI" id="CHEBI:43474"/>
        <dbReference type="ChEBI" id="CHEBI:456216"/>
        <dbReference type="EC" id="5.6.2.4"/>
    </reaction>
</comment>
<gene>
    <name evidence="18" type="ORF">BEP19_08745</name>
</gene>
<keyword evidence="8" id="KW-0238">DNA-binding</keyword>
<dbReference type="GO" id="GO:0005524">
    <property type="term" value="F:ATP binding"/>
    <property type="evidence" value="ECO:0007669"/>
    <property type="project" value="UniProtKB-UniRule"/>
</dbReference>
<dbReference type="Gene3D" id="3.40.50.300">
    <property type="entry name" value="P-loop containing nucleotide triphosphate hydrolases"/>
    <property type="match status" value="4"/>
</dbReference>
<dbReference type="Pfam" id="PF12705">
    <property type="entry name" value="PDDEXK_1"/>
    <property type="match status" value="1"/>
</dbReference>
<evidence type="ECO:0000256" key="9">
    <source>
        <dbReference type="ARBA" id="ARBA00023204"/>
    </source>
</evidence>
<dbReference type="PANTHER" id="PTHR11070:SF48">
    <property type="entry name" value="ATP-DEPENDENT HELICASE_NUCLEASE SUBUNIT A"/>
    <property type="match status" value="1"/>
</dbReference>
<dbReference type="PROSITE" id="PS51217">
    <property type="entry name" value="UVRD_HELICASE_CTER"/>
    <property type="match status" value="1"/>
</dbReference>
<organism evidence="18 19">
    <name type="scientific">Ammoniphilus oxalaticus</name>
    <dbReference type="NCBI Taxonomy" id="66863"/>
    <lineage>
        <taxon>Bacteria</taxon>
        <taxon>Bacillati</taxon>
        <taxon>Bacillota</taxon>
        <taxon>Bacilli</taxon>
        <taxon>Bacillales</taxon>
        <taxon>Paenibacillaceae</taxon>
        <taxon>Aneurinibacillus group</taxon>
        <taxon>Ammoniphilus</taxon>
    </lineage>
</organism>
<evidence type="ECO:0000256" key="5">
    <source>
        <dbReference type="ARBA" id="ARBA00022806"/>
    </source>
</evidence>
<dbReference type="GO" id="GO:0004527">
    <property type="term" value="F:exonuclease activity"/>
    <property type="evidence" value="ECO:0007669"/>
    <property type="project" value="UniProtKB-KW"/>
</dbReference>
<dbReference type="InterPro" id="IPR011604">
    <property type="entry name" value="PDDEXK-like_dom_sf"/>
</dbReference>
<keyword evidence="6" id="KW-0269">Exonuclease</keyword>
<evidence type="ECO:0000256" key="14">
    <source>
        <dbReference type="PROSITE-ProRule" id="PRU00560"/>
    </source>
</evidence>
<dbReference type="InterPro" id="IPR011335">
    <property type="entry name" value="Restrct_endonuc-II-like"/>
</dbReference>
<evidence type="ECO:0000256" key="2">
    <source>
        <dbReference type="ARBA" id="ARBA00022741"/>
    </source>
</evidence>
<dbReference type="InterPro" id="IPR027417">
    <property type="entry name" value="P-loop_NTPase"/>
</dbReference>
<dbReference type="AlphaFoldDB" id="A0A419SKG5"/>
<dbReference type="InterPro" id="IPR014016">
    <property type="entry name" value="UvrD-like_ATP-bd"/>
</dbReference>
<dbReference type="GO" id="GO:0005829">
    <property type="term" value="C:cytosol"/>
    <property type="evidence" value="ECO:0007669"/>
    <property type="project" value="TreeGrafter"/>
</dbReference>
<evidence type="ECO:0000259" key="16">
    <source>
        <dbReference type="PROSITE" id="PS51198"/>
    </source>
</evidence>
<dbReference type="PANTHER" id="PTHR11070">
    <property type="entry name" value="UVRD / RECB / PCRA DNA HELICASE FAMILY MEMBER"/>
    <property type="match status" value="1"/>
</dbReference>
<feature type="domain" description="UvrD-like helicase C-terminal" evidence="17">
    <location>
        <begin position="476"/>
        <end position="773"/>
    </location>
</feature>
<keyword evidence="4 14" id="KW-0378">Hydrolase</keyword>
<evidence type="ECO:0000313" key="19">
    <source>
        <dbReference type="Proteomes" id="UP000284219"/>
    </source>
</evidence>
<keyword evidence="10" id="KW-0413">Isomerase</keyword>
<feature type="binding site" evidence="14">
    <location>
        <begin position="32"/>
        <end position="39"/>
    </location>
    <ligand>
        <name>ATP</name>
        <dbReference type="ChEBI" id="CHEBI:30616"/>
    </ligand>
</feature>
<dbReference type="InterPro" id="IPR000212">
    <property type="entry name" value="DNA_helicase_UvrD/REP"/>
</dbReference>
<dbReference type="Proteomes" id="UP000284219">
    <property type="component" value="Unassembled WGS sequence"/>
</dbReference>
<keyword evidence="15" id="KW-0175">Coiled coil</keyword>
<evidence type="ECO:0000256" key="11">
    <source>
        <dbReference type="ARBA" id="ARBA00034617"/>
    </source>
</evidence>
<evidence type="ECO:0000313" key="18">
    <source>
        <dbReference type="EMBL" id="RKD24465.1"/>
    </source>
</evidence>
<evidence type="ECO:0000256" key="13">
    <source>
        <dbReference type="ARBA" id="ARBA00048988"/>
    </source>
</evidence>
<feature type="domain" description="UvrD-like helicase ATP-binding" evidence="16">
    <location>
        <begin position="11"/>
        <end position="449"/>
    </location>
</feature>
<dbReference type="EC" id="5.6.2.4" evidence="12"/>
<dbReference type="GO" id="GO:0000725">
    <property type="term" value="P:recombinational repair"/>
    <property type="evidence" value="ECO:0007669"/>
    <property type="project" value="TreeGrafter"/>
</dbReference>